<evidence type="ECO:0000259" key="1">
    <source>
        <dbReference type="Pfam" id="PF18139"/>
    </source>
</evidence>
<evidence type="ECO:0000313" key="3">
    <source>
        <dbReference type="Proteomes" id="UP001054945"/>
    </source>
</evidence>
<name>A0AAV4RJX9_CAEEX</name>
<feature type="domain" description="TRPM SLOG" evidence="1">
    <location>
        <begin position="23"/>
        <end position="87"/>
    </location>
</feature>
<dbReference type="AlphaFoldDB" id="A0AAV4RJX9"/>
<comment type="caution">
    <text evidence="2">The sequence shown here is derived from an EMBL/GenBank/DDBJ whole genome shotgun (WGS) entry which is preliminary data.</text>
</comment>
<keyword evidence="3" id="KW-1185">Reference proteome</keyword>
<dbReference type="Proteomes" id="UP001054945">
    <property type="component" value="Unassembled WGS sequence"/>
</dbReference>
<organism evidence="2 3">
    <name type="scientific">Caerostris extrusa</name>
    <name type="common">Bark spider</name>
    <name type="synonym">Caerostris bankana</name>
    <dbReference type="NCBI Taxonomy" id="172846"/>
    <lineage>
        <taxon>Eukaryota</taxon>
        <taxon>Metazoa</taxon>
        <taxon>Ecdysozoa</taxon>
        <taxon>Arthropoda</taxon>
        <taxon>Chelicerata</taxon>
        <taxon>Arachnida</taxon>
        <taxon>Araneae</taxon>
        <taxon>Araneomorphae</taxon>
        <taxon>Entelegynae</taxon>
        <taxon>Araneoidea</taxon>
        <taxon>Araneidae</taxon>
        <taxon>Caerostris</taxon>
    </lineage>
</organism>
<dbReference type="GO" id="GO:0005886">
    <property type="term" value="C:plasma membrane"/>
    <property type="evidence" value="ECO:0007669"/>
    <property type="project" value="TreeGrafter"/>
</dbReference>
<dbReference type="PANTHER" id="PTHR13800:SF1">
    <property type="entry name" value="TRANSIENT RECEPTOR POTENTIAL CATION CHANNEL TRPM"/>
    <property type="match status" value="1"/>
</dbReference>
<sequence length="113" mass="13046">MRGSEIFVRRTRRLGEEGDSALPQHIFPKSRFAVLNNHHSYFILVDNGTVGKYGAEIALRKDWRSTSLSRRYTHVSHYSASFVVMLINLINPFFSDLCKVSKNRKTGPMRVIF</sequence>
<gene>
    <name evidence="2" type="ORF">CEXT_282171</name>
</gene>
<dbReference type="InterPro" id="IPR041491">
    <property type="entry name" value="TRPM_SLOG"/>
</dbReference>
<accession>A0AAV4RJX9</accession>
<proteinExistence type="predicted"/>
<reference evidence="2 3" key="1">
    <citation type="submission" date="2021-06" db="EMBL/GenBank/DDBJ databases">
        <title>Caerostris extrusa draft genome.</title>
        <authorList>
            <person name="Kono N."/>
            <person name="Arakawa K."/>
        </authorList>
    </citation>
    <scope>NUCLEOTIDE SEQUENCE [LARGE SCALE GENOMIC DNA]</scope>
</reference>
<dbReference type="EMBL" id="BPLR01008041">
    <property type="protein sequence ID" value="GIY21637.1"/>
    <property type="molecule type" value="Genomic_DNA"/>
</dbReference>
<evidence type="ECO:0000313" key="2">
    <source>
        <dbReference type="EMBL" id="GIY21637.1"/>
    </source>
</evidence>
<dbReference type="GO" id="GO:0030001">
    <property type="term" value="P:metal ion transport"/>
    <property type="evidence" value="ECO:0007669"/>
    <property type="project" value="TreeGrafter"/>
</dbReference>
<protein>
    <recommendedName>
        <fullName evidence="1">TRPM SLOG domain-containing protein</fullName>
    </recommendedName>
</protein>
<dbReference type="PANTHER" id="PTHR13800">
    <property type="entry name" value="TRANSIENT RECEPTOR POTENTIAL CATION CHANNEL, SUBFAMILY M, MEMBER 6"/>
    <property type="match status" value="1"/>
</dbReference>
<dbReference type="GO" id="GO:0005261">
    <property type="term" value="F:monoatomic cation channel activity"/>
    <property type="evidence" value="ECO:0007669"/>
    <property type="project" value="TreeGrafter"/>
</dbReference>
<dbReference type="Pfam" id="PF18139">
    <property type="entry name" value="LSDAT_euk"/>
    <property type="match status" value="1"/>
</dbReference>
<dbReference type="InterPro" id="IPR050927">
    <property type="entry name" value="TRPM"/>
</dbReference>